<name>A0A1T5A2M6_9FIRM</name>
<keyword evidence="19" id="KW-1185">Reference proteome</keyword>
<evidence type="ECO:0000256" key="11">
    <source>
        <dbReference type="ARBA" id="ARBA00022726"/>
    </source>
</evidence>
<evidence type="ECO:0000313" key="19">
    <source>
        <dbReference type="Proteomes" id="UP000243406"/>
    </source>
</evidence>
<dbReference type="GO" id="GO:0032264">
    <property type="term" value="P:IMP salvage"/>
    <property type="evidence" value="ECO:0007669"/>
    <property type="project" value="UniProtKB-UniPathway"/>
</dbReference>
<evidence type="ECO:0000256" key="16">
    <source>
        <dbReference type="RuleBase" id="RU364099"/>
    </source>
</evidence>
<evidence type="ECO:0000259" key="17">
    <source>
        <dbReference type="Pfam" id="PF00156"/>
    </source>
</evidence>
<dbReference type="FunFam" id="3.40.50.2020:FF:000006">
    <property type="entry name" value="Hypoxanthine phosphoribosyltransferase"/>
    <property type="match status" value="1"/>
</dbReference>
<dbReference type="PANTHER" id="PTHR43340">
    <property type="entry name" value="HYPOXANTHINE-GUANINE PHOSPHORIBOSYLTRANSFERASE"/>
    <property type="match status" value="1"/>
</dbReference>
<comment type="similarity">
    <text evidence="6 16">Belongs to the purine/pyrimidine phosphoribosyltransferase family.</text>
</comment>
<dbReference type="PANTHER" id="PTHR43340:SF1">
    <property type="entry name" value="HYPOXANTHINE PHOSPHORIBOSYLTRANSFERASE"/>
    <property type="match status" value="1"/>
</dbReference>
<evidence type="ECO:0000256" key="3">
    <source>
        <dbReference type="ARBA" id="ARBA00004496"/>
    </source>
</evidence>
<comment type="catalytic activity">
    <reaction evidence="14">
        <text>GMP + diphosphate = guanine + 5-phospho-alpha-D-ribose 1-diphosphate</text>
        <dbReference type="Rhea" id="RHEA:25424"/>
        <dbReference type="ChEBI" id="CHEBI:16235"/>
        <dbReference type="ChEBI" id="CHEBI:33019"/>
        <dbReference type="ChEBI" id="CHEBI:58017"/>
        <dbReference type="ChEBI" id="CHEBI:58115"/>
        <dbReference type="EC" id="2.4.2.8"/>
    </reaction>
    <physiologicalReaction direction="right-to-left" evidence="14">
        <dbReference type="Rhea" id="RHEA:25426"/>
    </physiologicalReaction>
</comment>
<dbReference type="Gene3D" id="3.40.50.2020">
    <property type="match status" value="1"/>
</dbReference>
<dbReference type="GO" id="GO:0004422">
    <property type="term" value="F:hypoxanthine phosphoribosyltransferase activity"/>
    <property type="evidence" value="ECO:0007669"/>
    <property type="project" value="InterPro"/>
</dbReference>
<evidence type="ECO:0000256" key="2">
    <source>
        <dbReference type="ARBA" id="ARBA00002049"/>
    </source>
</evidence>
<dbReference type="RefSeq" id="WP_013362131.1">
    <property type="nucleotide sequence ID" value="NZ_CP154629.1"/>
</dbReference>
<dbReference type="InterPro" id="IPR029057">
    <property type="entry name" value="PRTase-like"/>
</dbReference>
<dbReference type="InterPro" id="IPR000836">
    <property type="entry name" value="PRTase_dom"/>
</dbReference>
<evidence type="ECO:0000256" key="14">
    <source>
        <dbReference type="ARBA" id="ARBA00048811"/>
    </source>
</evidence>
<dbReference type="GO" id="GO:0005829">
    <property type="term" value="C:cytosol"/>
    <property type="evidence" value="ECO:0007669"/>
    <property type="project" value="TreeGrafter"/>
</dbReference>
<evidence type="ECO:0000256" key="10">
    <source>
        <dbReference type="ARBA" id="ARBA00022723"/>
    </source>
</evidence>
<evidence type="ECO:0000256" key="6">
    <source>
        <dbReference type="ARBA" id="ARBA00008391"/>
    </source>
</evidence>
<dbReference type="GO" id="GO:0000166">
    <property type="term" value="F:nucleotide binding"/>
    <property type="evidence" value="ECO:0007669"/>
    <property type="project" value="UniProtKB-KW"/>
</dbReference>
<dbReference type="NCBIfam" id="TIGR01203">
    <property type="entry name" value="HGPRTase"/>
    <property type="match status" value="1"/>
</dbReference>
<evidence type="ECO:0000256" key="1">
    <source>
        <dbReference type="ARBA" id="ARBA00001946"/>
    </source>
</evidence>
<comment type="function">
    <text evidence="2">Purine salvage pathway enzyme that catalyzes the transfer of the ribosyl-5-phosphate group from 5-phospho-alpha-D-ribose 1-diphosphate (PRPP) to the N9 position of the 6-oxopurines hypoxanthine and guanine to form the corresponding ribonucleotides IMP (inosine 5'-monophosphate) and GMP (guanosine 5'-monophosphate), with the release of PPi.</text>
</comment>
<comment type="subcellular location">
    <subcellularLocation>
        <location evidence="3 16">Cytoplasm</location>
    </subcellularLocation>
</comment>
<comment type="pathway">
    <text evidence="5">Purine metabolism; GMP biosynthesis via salvage pathway; GMP from guanine: step 1/1.</text>
</comment>
<comment type="cofactor">
    <cofactor evidence="1 16">
        <name>Mg(2+)</name>
        <dbReference type="ChEBI" id="CHEBI:18420"/>
    </cofactor>
</comment>
<evidence type="ECO:0000256" key="13">
    <source>
        <dbReference type="ARBA" id="ARBA00022842"/>
    </source>
</evidence>
<reference evidence="19" key="1">
    <citation type="submission" date="2017-02" db="EMBL/GenBank/DDBJ databases">
        <authorList>
            <person name="Varghese N."/>
            <person name="Submissions S."/>
        </authorList>
    </citation>
    <scope>NUCLEOTIDE SEQUENCE [LARGE SCALE GENOMIC DNA]</scope>
    <source>
        <strain evidence="19">ATCC 35199</strain>
    </source>
</reference>
<feature type="domain" description="Phosphoribosyltransferase" evidence="17">
    <location>
        <begin position="11"/>
        <end position="156"/>
    </location>
</feature>
<dbReference type="GO" id="GO:0006178">
    <property type="term" value="P:guanine salvage"/>
    <property type="evidence" value="ECO:0007669"/>
    <property type="project" value="TreeGrafter"/>
</dbReference>
<dbReference type="AlphaFoldDB" id="A0A1T5A2M6"/>
<dbReference type="Pfam" id="PF00156">
    <property type="entry name" value="Pribosyltran"/>
    <property type="match status" value="1"/>
</dbReference>
<accession>A0A1T5A2M6</accession>
<keyword evidence="13 16" id="KW-0460">Magnesium</keyword>
<dbReference type="GO" id="GO:0052657">
    <property type="term" value="F:guanine phosphoribosyltransferase activity"/>
    <property type="evidence" value="ECO:0007669"/>
    <property type="project" value="RHEA"/>
</dbReference>
<dbReference type="EC" id="2.4.2.8" evidence="16"/>
<evidence type="ECO:0000256" key="7">
    <source>
        <dbReference type="ARBA" id="ARBA00022490"/>
    </source>
</evidence>
<dbReference type="CDD" id="cd06223">
    <property type="entry name" value="PRTases_typeI"/>
    <property type="match status" value="1"/>
</dbReference>
<protein>
    <recommendedName>
        <fullName evidence="16">Hypoxanthine phosphoribosyltransferase</fullName>
        <ecNumber evidence="16">2.4.2.8</ecNumber>
    </recommendedName>
</protein>
<keyword evidence="7 16" id="KW-0963">Cytoplasm</keyword>
<evidence type="ECO:0000256" key="12">
    <source>
        <dbReference type="ARBA" id="ARBA00022741"/>
    </source>
</evidence>
<dbReference type="OrthoDB" id="9802824at2"/>
<comment type="catalytic activity">
    <reaction evidence="15">
        <text>IMP + diphosphate = hypoxanthine + 5-phospho-alpha-D-ribose 1-diphosphate</text>
        <dbReference type="Rhea" id="RHEA:17973"/>
        <dbReference type="ChEBI" id="CHEBI:17368"/>
        <dbReference type="ChEBI" id="CHEBI:33019"/>
        <dbReference type="ChEBI" id="CHEBI:58017"/>
        <dbReference type="ChEBI" id="CHEBI:58053"/>
        <dbReference type="EC" id="2.4.2.8"/>
    </reaction>
    <physiologicalReaction direction="right-to-left" evidence="15">
        <dbReference type="Rhea" id="RHEA:17975"/>
    </physiologicalReaction>
</comment>
<dbReference type="InterPro" id="IPR005904">
    <property type="entry name" value="Hxn_phspho_trans"/>
</dbReference>
<evidence type="ECO:0000256" key="4">
    <source>
        <dbReference type="ARBA" id="ARBA00004669"/>
    </source>
</evidence>
<comment type="pathway">
    <text evidence="4 16">Purine metabolism; IMP biosynthesis via salvage pathway; IMP from hypoxanthine: step 1/1.</text>
</comment>
<keyword evidence="11 16" id="KW-0660">Purine salvage</keyword>
<dbReference type="InterPro" id="IPR050408">
    <property type="entry name" value="HGPRT"/>
</dbReference>
<dbReference type="GO" id="GO:0046100">
    <property type="term" value="P:hypoxanthine metabolic process"/>
    <property type="evidence" value="ECO:0007669"/>
    <property type="project" value="TreeGrafter"/>
</dbReference>
<proteinExistence type="inferred from homology"/>
<dbReference type="Proteomes" id="UP000243406">
    <property type="component" value="Unassembled WGS sequence"/>
</dbReference>
<dbReference type="EMBL" id="FUYN01000001">
    <property type="protein sequence ID" value="SKB29196.1"/>
    <property type="molecule type" value="Genomic_DNA"/>
</dbReference>
<gene>
    <name evidence="18" type="ORF">SAMN02745120_0697</name>
</gene>
<evidence type="ECO:0000256" key="15">
    <source>
        <dbReference type="ARBA" id="ARBA00049402"/>
    </source>
</evidence>
<dbReference type="SUPFAM" id="SSF53271">
    <property type="entry name" value="PRTase-like"/>
    <property type="match status" value="1"/>
</dbReference>
<organism evidence="18 19">
    <name type="scientific">Acetoanaerobium noterae</name>
    <dbReference type="NCBI Taxonomy" id="745369"/>
    <lineage>
        <taxon>Bacteria</taxon>
        <taxon>Bacillati</taxon>
        <taxon>Bacillota</taxon>
        <taxon>Clostridia</taxon>
        <taxon>Peptostreptococcales</taxon>
        <taxon>Filifactoraceae</taxon>
        <taxon>Acetoanaerobium</taxon>
    </lineage>
</organism>
<dbReference type="GO" id="GO:0032263">
    <property type="term" value="P:GMP salvage"/>
    <property type="evidence" value="ECO:0007669"/>
    <property type="project" value="TreeGrafter"/>
</dbReference>
<dbReference type="GO" id="GO:0006166">
    <property type="term" value="P:purine ribonucleoside salvage"/>
    <property type="evidence" value="ECO:0007669"/>
    <property type="project" value="UniProtKB-KW"/>
</dbReference>
<keyword evidence="10 16" id="KW-0479">Metal-binding</keyword>
<dbReference type="GO" id="GO:0000287">
    <property type="term" value="F:magnesium ion binding"/>
    <property type="evidence" value="ECO:0007669"/>
    <property type="project" value="TreeGrafter"/>
</dbReference>
<keyword evidence="9 16" id="KW-0808">Transferase</keyword>
<evidence type="ECO:0000256" key="9">
    <source>
        <dbReference type="ARBA" id="ARBA00022679"/>
    </source>
</evidence>
<evidence type="ECO:0000313" key="18">
    <source>
        <dbReference type="EMBL" id="SKB29196.1"/>
    </source>
</evidence>
<keyword evidence="12 16" id="KW-0547">Nucleotide-binding</keyword>
<evidence type="ECO:0000256" key="8">
    <source>
        <dbReference type="ARBA" id="ARBA00022676"/>
    </source>
</evidence>
<sequence length="172" mass="19412">MNVSKVMISKEEIELKVKEIASKIEKDYEGQELFVIGVLKGACVFVSDLIREINLPVTLDFMAVSSYGMSTESSGIVRIIKDLDMDITGMNVLIVEDIIDTGLTLNYLREYLAARHVKSLKICTLLDKPQRRKCDVLADYVGFSIEDKFIVGYGIDCKEQYRNLPYIAAVED</sequence>
<keyword evidence="8 16" id="KW-0328">Glycosyltransferase</keyword>
<evidence type="ECO:0000256" key="5">
    <source>
        <dbReference type="ARBA" id="ARBA00004676"/>
    </source>
</evidence>
<dbReference type="UniPathway" id="UPA00591">
    <property type="reaction ID" value="UER00648"/>
</dbReference>